<keyword evidence="8" id="KW-1185">Reference proteome</keyword>
<gene>
    <name evidence="6" type="ORF">NTEN_LOCUS19791</name>
    <name evidence="7" type="ORF">NTEN_LOCUS19793</name>
</gene>
<dbReference type="Pfam" id="PF00883">
    <property type="entry name" value="Peptidase_M17"/>
    <property type="match status" value="1"/>
</dbReference>
<feature type="domain" description="Cytosol aminopeptidase" evidence="5">
    <location>
        <begin position="225"/>
        <end position="232"/>
    </location>
</feature>
<dbReference type="Proteomes" id="UP000479000">
    <property type="component" value="Unassembled WGS sequence"/>
</dbReference>
<evidence type="ECO:0000313" key="7">
    <source>
        <dbReference type="EMBL" id="CAB0015453.1"/>
    </source>
</evidence>
<evidence type="ECO:0000313" key="6">
    <source>
        <dbReference type="EMBL" id="CAB0015451.1"/>
    </source>
</evidence>
<dbReference type="InterPro" id="IPR011356">
    <property type="entry name" value="Leucine_aapep/pepB"/>
</dbReference>
<dbReference type="PROSITE" id="PS00631">
    <property type="entry name" value="CYTOSOL_AP"/>
    <property type="match status" value="1"/>
</dbReference>
<keyword evidence="4" id="KW-0378">Hydrolase</keyword>
<dbReference type="GO" id="GO:0006508">
    <property type="term" value="P:proteolysis"/>
    <property type="evidence" value="ECO:0007669"/>
    <property type="project" value="UniProtKB-KW"/>
</dbReference>
<proteinExistence type="inferred from homology"/>
<dbReference type="OrthoDB" id="10041421at2759"/>
<dbReference type="Gene3D" id="3.40.630.10">
    <property type="entry name" value="Zn peptidases"/>
    <property type="match status" value="1"/>
</dbReference>
<name>A0A6H5HDV0_9HEMI</name>
<keyword evidence="3" id="KW-0645">Protease</keyword>
<dbReference type="InterPro" id="IPR000819">
    <property type="entry name" value="Peptidase_M17_C"/>
</dbReference>
<dbReference type="GO" id="GO:0070006">
    <property type="term" value="F:metalloaminopeptidase activity"/>
    <property type="evidence" value="ECO:0007669"/>
    <property type="project" value="InterPro"/>
</dbReference>
<dbReference type="GO" id="GO:0005737">
    <property type="term" value="C:cytoplasm"/>
    <property type="evidence" value="ECO:0007669"/>
    <property type="project" value="InterPro"/>
</dbReference>
<accession>A0A6H5HDV0</accession>
<evidence type="ECO:0000313" key="8">
    <source>
        <dbReference type="Proteomes" id="UP000479000"/>
    </source>
</evidence>
<protein>
    <recommendedName>
        <fullName evidence="5">Cytosol aminopeptidase domain-containing protein</fullName>
    </recommendedName>
</protein>
<comment type="similarity">
    <text evidence="1">Belongs to the peptidase M17 family.</text>
</comment>
<evidence type="ECO:0000256" key="2">
    <source>
        <dbReference type="ARBA" id="ARBA00022438"/>
    </source>
</evidence>
<dbReference type="AlphaFoldDB" id="A0A6H5HDV0"/>
<dbReference type="SUPFAM" id="SSF53187">
    <property type="entry name" value="Zn-dependent exopeptidases"/>
    <property type="match status" value="1"/>
</dbReference>
<evidence type="ECO:0000259" key="5">
    <source>
        <dbReference type="PROSITE" id="PS00631"/>
    </source>
</evidence>
<dbReference type="PRINTS" id="PR00481">
    <property type="entry name" value="LAMNOPPTDASE"/>
</dbReference>
<dbReference type="EMBL" id="CADCXU010029122">
    <property type="protein sequence ID" value="CAB0015451.1"/>
    <property type="molecule type" value="Genomic_DNA"/>
</dbReference>
<organism evidence="7 8">
    <name type="scientific">Nesidiocoris tenuis</name>
    <dbReference type="NCBI Taxonomy" id="355587"/>
    <lineage>
        <taxon>Eukaryota</taxon>
        <taxon>Metazoa</taxon>
        <taxon>Ecdysozoa</taxon>
        <taxon>Arthropoda</taxon>
        <taxon>Hexapoda</taxon>
        <taxon>Insecta</taxon>
        <taxon>Pterygota</taxon>
        <taxon>Neoptera</taxon>
        <taxon>Paraneoptera</taxon>
        <taxon>Hemiptera</taxon>
        <taxon>Heteroptera</taxon>
        <taxon>Panheteroptera</taxon>
        <taxon>Cimicomorpha</taxon>
        <taxon>Miridae</taxon>
        <taxon>Dicyphina</taxon>
        <taxon>Nesidiocoris</taxon>
    </lineage>
</organism>
<evidence type="ECO:0000256" key="1">
    <source>
        <dbReference type="ARBA" id="ARBA00009528"/>
    </source>
</evidence>
<dbReference type="PANTHER" id="PTHR11963">
    <property type="entry name" value="LEUCINE AMINOPEPTIDASE-RELATED"/>
    <property type="match status" value="1"/>
</dbReference>
<dbReference type="PANTHER" id="PTHR11963:SF48">
    <property type="entry name" value="DIPEPTIDASE B, ISOFORM A"/>
    <property type="match status" value="1"/>
</dbReference>
<keyword evidence="2" id="KW-0031">Aminopeptidase</keyword>
<dbReference type="EMBL" id="CADCXU010029123">
    <property type="protein sequence ID" value="CAB0015453.1"/>
    <property type="molecule type" value="Genomic_DNA"/>
</dbReference>
<sequence length="314" mass="33343">MSSSLSVEIDNDLHDSGAVLPVDLPAKRLIYSPTVKINSDYHDVRAFQDAAKKGIHRVLARDIGGPDPERMTPKNVETAVRAAFPPESGIKLEVITDEATLSKEYPLYAAVNRAAASVDRHKGRIIYLTYEGSSPQQTLLIVGKGVTYDTGGADIKTGGFMAGMCRDKCGAAAVAGFMKVLSILKPAHLKVIGAMSMVRNSCGEESYVADEIIMSRAGKRVRVVNTDAEGRMIMADVLCKMSEVALKEKNPQLFTIATLTGHAGRTVGEGYSYGLDSATPLAYTHVDIAASSGSFPADATGAPILAFATAYLGL</sequence>
<evidence type="ECO:0000256" key="4">
    <source>
        <dbReference type="ARBA" id="ARBA00022801"/>
    </source>
</evidence>
<reference evidence="7 8" key="1">
    <citation type="submission" date="2020-02" db="EMBL/GenBank/DDBJ databases">
        <authorList>
            <person name="Ferguson B K."/>
        </authorList>
    </citation>
    <scope>NUCLEOTIDE SEQUENCE [LARGE SCALE GENOMIC DNA]</scope>
</reference>
<dbReference type="GO" id="GO:0030145">
    <property type="term" value="F:manganese ion binding"/>
    <property type="evidence" value="ECO:0007669"/>
    <property type="project" value="InterPro"/>
</dbReference>
<evidence type="ECO:0000256" key="3">
    <source>
        <dbReference type="ARBA" id="ARBA00022670"/>
    </source>
</evidence>